<evidence type="ECO:0000313" key="2">
    <source>
        <dbReference type="EMBL" id="BBB90492.1"/>
    </source>
</evidence>
<dbReference type="KEGG" id="mana:MAMMFC1_01143"/>
<keyword evidence="1" id="KW-1133">Transmembrane helix</keyword>
<accession>A0A348AHE4</accession>
<keyword evidence="3" id="KW-1185">Reference proteome</keyword>
<evidence type="ECO:0008006" key="4">
    <source>
        <dbReference type="Google" id="ProtNLM"/>
    </source>
</evidence>
<protein>
    <recommendedName>
        <fullName evidence="4">Hemolysin-III related</fullName>
    </recommendedName>
</protein>
<dbReference type="Proteomes" id="UP000276437">
    <property type="component" value="Chromosome"/>
</dbReference>
<reference evidence="2 3" key="1">
    <citation type="journal article" date="2018" name="Int. J. Syst. Evol. Microbiol.">
        <title>Methylomusa anaerophila gen. nov., sp. nov., an anaerobic methanol-utilizing bacterium isolated from a microbial fuel cell.</title>
        <authorList>
            <person name="Amano N."/>
            <person name="Yamamuro A."/>
            <person name="Miyahara M."/>
            <person name="Kouzuma A."/>
            <person name="Abe T."/>
            <person name="Watanabe K."/>
        </authorList>
    </citation>
    <scope>NUCLEOTIDE SEQUENCE [LARGE SCALE GENOMIC DNA]</scope>
    <source>
        <strain evidence="2 3">MMFC1</strain>
    </source>
</reference>
<sequence length="39" mass="4297">MEERLNEVTHGLGALLSLVGLIILVVVSPAWQHMASHKF</sequence>
<keyword evidence="1" id="KW-0472">Membrane</keyword>
<dbReference type="EMBL" id="AP018449">
    <property type="protein sequence ID" value="BBB90492.1"/>
    <property type="molecule type" value="Genomic_DNA"/>
</dbReference>
<dbReference type="AlphaFoldDB" id="A0A348AHE4"/>
<gene>
    <name evidence="2" type="ORF">MAMMFC1_01143</name>
</gene>
<name>A0A348AHE4_9FIRM</name>
<feature type="transmembrane region" description="Helical" evidence="1">
    <location>
        <begin position="12"/>
        <end position="31"/>
    </location>
</feature>
<evidence type="ECO:0000313" key="3">
    <source>
        <dbReference type="Proteomes" id="UP000276437"/>
    </source>
</evidence>
<proteinExistence type="predicted"/>
<organism evidence="2 3">
    <name type="scientific">Methylomusa anaerophila</name>
    <dbReference type="NCBI Taxonomy" id="1930071"/>
    <lineage>
        <taxon>Bacteria</taxon>
        <taxon>Bacillati</taxon>
        <taxon>Bacillota</taxon>
        <taxon>Negativicutes</taxon>
        <taxon>Selenomonadales</taxon>
        <taxon>Sporomusaceae</taxon>
        <taxon>Methylomusa</taxon>
    </lineage>
</organism>
<keyword evidence="1" id="KW-0812">Transmembrane</keyword>
<evidence type="ECO:0000256" key="1">
    <source>
        <dbReference type="SAM" id="Phobius"/>
    </source>
</evidence>